<reference evidence="1 2" key="1">
    <citation type="submission" date="2016-11" db="EMBL/GenBank/DDBJ databases">
        <title>A multilocus sequence analysis scheme for characterization of bacteria in the genus Thioclava.</title>
        <authorList>
            <person name="Liu Y."/>
            <person name="Shao Z."/>
        </authorList>
    </citation>
    <scope>NUCLEOTIDE SEQUENCE [LARGE SCALE GENOMIC DNA]</scope>
    <source>
        <strain evidence="1 2">11.10-0-13</strain>
    </source>
</reference>
<organism evidence="1 2">
    <name type="scientific">Thioclava marina</name>
    <dbReference type="NCBI Taxonomy" id="1915077"/>
    <lineage>
        <taxon>Bacteria</taxon>
        <taxon>Pseudomonadati</taxon>
        <taxon>Pseudomonadota</taxon>
        <taxon>Alphaproteobacteria</taxon>
        <taxon>Rhodobacterales</taxon>
        <taxon>Paracoccaceae</taxon>
        <taxon>Thioclava</taxon>
    </lineage>
</organism>
<dbReference type="Proteomes" id="UP000242224">
    <property type="component" value="Unassembled WGS sequence"/>
</dbReference>
<evidence type="ECO:0000313" key="2">
    <source>
        <dbReference type="Proteomes" id="UP000242224"/>
    </source>
</evidence>
<comment type="caution">
    <text evidence="1">The sequence shown here is derived from an EMBL/GenBank/DDBJ whole genome shotgun (WGS) entry which is preliminary data.</text>
</comment>
<name>A0ABX3MQ54_9RHOB</name>
<proteinExistence type="predicted"/>
<dbReference type="EMBL" id="MPZS01000001">
    <property type="protein sequence ID" value="OOY13671.1"/>
    <property type="molecule type" value="Genomic_DNA"/>
</dbReference>
<evidence type="ECO:0000313" key="1">
    <source>
        <dbReference type="EMBL" id="OOY13671.1"/>
    </source>
</evidence>
<accession>A0ABX3MQ54</accession>
<dbReference type="RefSeq" id="WP_078526165.1">
    <property type="nucleotide sequence ID" value="NZ_MPZS01000001.1"/>
</dbReference>
<keyword evidence="2" id="KW-1185">Reference proteome</keyword>
<protein>
    <submittedName>
        <fullName evidence="1">Uncharacterized protein</fullName>
    </submittedName>
</protein>
<gene>
    <name evidence="1" type="ORF">BMG00_07880</name>
</gene>
<sequence length="151" mass="15990">MRGLLTFAICTGFASGPVASAAQEVTPCDFRASAENIVEPWEENSRTFANGAVRVALLDTIEPGAAAFHILLLSSPFDEVGGRQCRMISPARGFGFYSVDFQALEAAYDPATGLSFALPVQAVDETGNPKPRRLHFTLNQASGAISAELAP</sequence>